<dbReference type="Pfam" id="PF01935">
    <property type="entry name" value="DUF87"/>
    <property type="match status" value="1"/>
</dbReference>
<feature type="domain" description="Helicase HerA central" evidence="6">
    <location>
        <begin position="150"/>
        <end position="375"/>
    </location>
</feature>
<comment type="catalytic activity">
    <reaction evidence="4">
        <text>ATP + H2O = ADP + phosphate + H(+)</text>
        <dbReference type="Rhea" id="RHEA:13065"/>
        <dbReference type="ChEBI" id="CHEBI:15377"/>
        <dbReference type="ChEBI" id="CHEBI:15378"/>
        <dbReference type="ChEBI" id="CHEBI:30616"/>
        <dbReference type="ChEBI" id="CHEBI:43474"/>
        <dbReference type="ChEBI" id="CHEBI:456216"/>
        <dbReference type="EC" id="5.6.2.4"/>
    </reaction>
</comment>
<evidence type="ECO:0000256" key="3">
    <source>
        <dbReference type="ARBA" id="ARBA00048954"/>
    </source>
</evidence>
<dbReference type="InterPro" id="IPR008571">
    <property type="entry name" value="HerA-like"/>
</dbReference>
<dbReference type="InterPro" id="IPR002789">
    <property type="entry name" value="HerA_central"/>
</dbReference>
<evidence type="ECO:0000313" key="8">
    <source>
        <dbReference type="EMBL" id="ANF22213.1"/>
    </source>
</evidence>
<comment type="similarity">
    <text evidence="1">Belongs to the HerA family.</text>
</comment>
<dbReference type="EMBL" id="CP015520">
    <property type="protein sequence ID" value="ANF22213.1"/>
    <property type="molecule type" value="Genomic_DNA"/>
</dbReference>
<dbReference type="OrthoDB" id="107033at2157"/>
<accession>A0A172WFK6</accession>
<evidence type="ECO:0000256" key="2">
    <source>
        <dbReference type="ARBA" id="ARBA00034617"/>
    </source>
</evidence>
<evidence type="ECO:0000256" key="4">
    <source>
        <dbReference type="ARBA" id="ARBA00048988"/>
    </source>
</evidence>
<feature type="domain" description="Helicase HerA barrel" evidence="7">
    <location>
        <begin position="8"/>
        <end position="109"/>
    </location>
</feature>
<keyword evidence="8" id="KW-0547">Nucleotide-binding</keyword>
<dbReference type="Proteomes" id="UP000076969">
    <property type="component" value="Chromosome"/>
</dbReference>
<comment type="catalytic activity">
    <reaction evidence="2">
        <text>Couples ATP hydrolysis with the unwinding of duplex DNA by translocating in the 3'-5' direction.</text>
        <dbReference type="EC" id="5.6.2.4"/>
    </reaction>
</comment>
<evidence type="ECO:0000259" key="7">
    <source>
        <dbReference type="Pfam" id="PF09378"/>
    </source>
</evidence>
<dbReference type="Gene3D" id="3.40.50.300">
    <property type="entry name" value="P-loop containing nucleotide triphosphate hydrolases"/>
    <property type="match status" value="2"/>
</dbReference>
<proteinExistence type="inferred from homology"/>
<dbReference type="SUPFAM" id="SSF52540">
    <property type="entry name" value="P-loop containing nucleoside triphosphate hydrolases"/>
    <property type="match status" value="1"/>
</dbReference>
<dbReference type="PANTHER" id="PTHR42957">
    <property type="entry name" value="HELICASE MJ1565-RELATED"/>
    <property type="match status" value="1"/>
</dbReference>
<dbReference type="PANTHER" id="PTHR42957:SF1">
    <property type="entry name" value="HELICASE MJ1565-RELATED"/>
    <property type="match status" value="1"/>
</dbReference>
<keyword evidence="9" id="KW-1185">Reference proteome</keyword>
<organism evidence="8 9">
    <name type="scientific">Thermococcus piezophilus</name>
    <dbReference type="NCBI Taxonomy" id="1712654"/>
    <lineage>
        <taxon>Archaea</taxon>
        <taxon>Methanobacteriati</taxon>
        <taxon>Methanobacteriota</taxon>
        <taxon>Thermococci</taxon>
        <taxon>Thermococcales</taxon>
        <taxon>Thermococcaceae</taxon>
        <taxon>Thermococcus</taxon>
    </lineage>
</organism>
<evidence type="ECO:0000256" key="1">
    <source>
        <dbReference type="ARBA" id="ARBA00007816"/>
    </source>
</evidence>
<keyword evidence="8" id="KW-0378">Hydrolase</keyword>
<reference evidence="9" key="1">
    <citation type="journal article" date="2016" name="Syst. Appl. Microbiol.">
        <title>Thermococcus piezophilus sp. nov., a novel hyperthermophilic and piezophilic archaeon with a broad pressure range for growth, isolated from a deepest hydrothermal vent at the Mid-Cayman Rise.</title>
        <authorList>
            <person name="Dalmasso C."/>
            <person name="Oger P."/>
            <person name="Selva G."/>
            <person name="Courtine D."/>
            <person name="L'Haridon S."/>
            <person name="Garlaschelli A."/>
            <person name="Roussel E."/>
            <person name="Miyazaki J."/>
            <person name="Reveillaud J."/>
            <person name="Jebbar M."/>
            <person name="Takai K."/>
            <person name="Maignien L."/>
            <person name="Alain K."/>
        </authorList>
    </citation>
    <scope>NUCLEOTIDE SEQUENCE [LARGE SCALE GENOMIC DNA]</scope>
    <source>
        <strain evidence="9">CDGS</strain>
    </source>
</reference>
<dbReference type="AlphaFoldDB" id="A0A172WFK6"/>
<evidence type="ECO:0000256" key="5">
    <source>
        <dbReference type="SAM" id="Coils"/>
    </source>
</evidence>
<keyword evidence="8" id="KW-0347">Helicase</keyword>
<name>A0A172WFK6_9EURY</name>
<dbReference type="GO" id="GO:0043138">
    <property type="term" value="F:3'-5' DNA helicase activity"/>
    <property type="evidence" value="ECO:0007669"/>
    <property type="project" value="UniProtKB-EC"/>
</dbReference>
<evidence type="ECO:0000313" key="9">
    <source>
        <dbReference type="Proteomes" id="UP000076969"/>
    </source>
</evidence>
<dbReference type="RefSeq" id="WP_068664687.1">
    <property type="nucleotide sequence ID" value="NZ_CP015520.1"/>
</dbReference>
<protein>
    <submittedName>
        <fullName evidence="8">DNA helicase</fullName>
    </submittedName>
</protein>
<gene>
    <name evidence="8" type="ORF">A7C91_02710</name>
</gene>
<dbReference type="NCBIfam" id="NF040819">
    <property type="entry name" value="helicase_HerA"/>
    <property type="match status" value="1"/>
</dbReference>
<keyword evidence="5" id="KW-0175">Coiled coil</keyword>
<feature type="coiled-coil region" evidence="5">
    <location>
        <begin position="375"/>
        <end position="421"/>
    </location>
</feature>
<dbReference type="GO" id="GO:0043139">
    <property type="term" value="F:5'-3' DNA helicase activity"/>
    <property type="evidence" value="ECO:0007669"/>
    <property type="project" value="UniProtKB-EC"/>
</dbReference>
<evidence type="ECO:0000259" key="6">
    <source>
        <dbReference type="Pfam" id="PF01935"/>
    </source>
</evidence>
<dbReference type="Pfam" id="PF09378">
    <property type="entry name" value="HAS-barrel"/>
    <property type="match status" value="1"/>
</dbReference>
<dbReference type="InterPro" id="IPR053659">
    <property type="entry name" value="DSB_Repair_Helicase_HerA"/>
</dbReference>
<sequence>MRIKEEAVGIVTGEATVNSFQFYAQPDANLKFGDFVVAKLCKEAKERNCRWSDDVEWVIGTIRGLKNINWLLSEGKSTYHSLQLDIWEYGESIGENEALIVNVRVLGRVIINGERAEIVPNRVPIPNGNTVYRASSELLKAIYYGGPGFIEVGNLLLREDVPIYLNADELVSRHFAVLAVTGAGKSNTVAVLIGEITNRLRGTVVVLDPHGDYVKLRLPETGRKYVKLIEAKIMPEEMDSEELADLIEIASNATIQREFLAKAWETVKHENPTLGGRELIEALMSTITEWIMNRAAYFWDEGKESYIPEELKSERIETLRGVVYRIRRFLRNYGSLLTSEDLIAQIEPGKANVIDLGPLDEGQMKVVVGKLLEKIFEARVDYEQARKNILRLREDLKENPNSKTAEEIKKFESTMRAIENKSPALAEPILIIVEEAHIFAPHGEHNDAVRILSRIAREGRKFGVGLGIVSQRPNKLNEDVLSQTNTKIILRIVNPKDQDYVLRASEQLSSDLLGDIASLGKGEAVIVGQAISLPALVKIHNFKALGGGYGGEDIGVVSRWKERAERERLEREKEKLYEEEEIEIDF</sequence>
<dbReference type="InterPro" id="IPR027417">
    <property type="entry name" value="P-loop_NTPase"/>
</dbReference>
<dbReference type="InterPro" id="IPR018538">
    <property type="entry name" value="HerA_barrel_dom"/>
</dbReference>
<comment type="catalytic activity">
    <reaction evidence="3">
        <text>ATP + H2O = ADP + phosphate + H(+)</text>
        <dbReference type="Rhea" id="RHEA:13065"/>
        <dbReference type="ChEBI" id="CHEBI:15377"/>
        <dbReference type="ChEBI" id="CHEBI:15378"/>
        <dbReference type="ChEBI" id="CHEBI:30616"/>
        <dbReference type="ChEBI" id="CHEBI:43474"/>
        <dbReference type="ChEBI" id="CHEBI:456216"/>
        <dbReference type="EC" id="5.6.2.3"/>
    </reaction>
</comment>
<dbReference type="GeneID" id="28495070"/>
<dbReference type="STRING" id="1712654.A7C91_02710"/>
<dbReference type="KEGG" id="tpie:A7C91_02710"/>
<keyword evidence="8" id="KW-0067">ATP-binding</keyword>